<dbReference type="InterPro" id="IPR011991">
    <property type="entry name" value="ArsR-like_HTH"/>
</dbReference>
<dbReference type="SUPFAM" id="SSF46785">
    <property type="entry name" value="Winged helix' DNA-binding domain"/>
    <property type="match status" value="1"/>
</dbReference>
<dbReference type="CDD" id="cd00090">
    <property type="entry name" value="HTH_ARSR"/>
    <property type="match status" value="1"/>
</dbReference>
<feature type="domain" description="DUF7345" evidence="3">
    <location>
        <begin position="72"/>
        <end position="199"/>
    </location>
</feature>
<dbReference type="EMBL" id="FOZK01000001">
    <property type="protein sequence ID" value="SFR89890.1"/>
    <property type="molecule type" value="Genomic_DNA"/>
</dbReference>
<proteinExistence type="predicted"/>
<evidence type="ECO:0000256" key="1">
    <source>
        <dbReference type="SAM" id="MobiDB-lite"/>
    </source>
</evidence>
<name>A0A1I6KG77_9EURY</name>
<dbReference type="InterPro" id="IPR055769">
    <property type="entry name" value="DUF7345"/>
</dbReference>
<evidence type="ECO:0000259" key="3">
    <source>
        <dbReference type="Pfam" id="PF24036"/>
    </source>
</evidence>
<evidence type="ECO:0008006" key="6">
    <source>
        <dbReference type="Google" id="ProtNLM"/>
    </source>
</evidence>
<dbReference type="AlphaFoldDB" id="A0A1I6KG77"/>
<evidence type="ECO:0000313" key="5">
    <source>
        <dbReference type="Proteomes" id="UP000199062"/>
    </source>
</evidence>
<protein>
    <recommendedName>
        <fullName evidence="6">IclR helix-turn-helix domain-containing protein</fullName>
    </recommendedName>
</protein>
<dbReference type="Pfam" id="PF24034">
    <property type="entry name" value="DUF7343"/>
    <property type="match status" value="1"/>
</dbReference>
<dbReference type="RefSeq" id="WP_089813923.1">
    <property type="nucleotide sequence ID" value="NZ_FOZK01000001.1"/>
</dbReference>
<evidence type="ECO:0000259" key="2">
    <source>
        <dbReference type="Pfam" id="PF24034"/>
    </source>
</evidence>
<keyword evidence="5" id="KW-1185">Reference proteome</keyword>
<sequence>MRRPRPGLLTTALILCVAVVPLATSVQAVPYAQAVAPDQRLPAQQVEGTDTGSPPAGNETTPTGTDGVILSVDLAENGTAAWEIEYRTRLEDRDDRTAFSRLQRNLESDARNASGGFHDRIRGTVAAAESATGREMAATDFDVRTTVRRIPREYGVVVYSFQWEGFATGEDGKLYAGDALEGFFLSGGERLVVTWPEGYELDAVEPTPDAQRERTVVWRGPTTFGAGGPQLTLSQQPLAGTSPVPLAAAVGVVALAAGAWALRGRIGTLPAPSPGRLLDDGSGGDDAELLSNEERVVRLLEERGGRVRQQEVADELGWTEAKTSYVVSNLREEQWIRSFRMGRENVLSLADSIDSQGTET</sequence>
<dbReference type="OrthoDB" id="27885at2157"/>
<evidence type="ECO:0000313" key="4">
    <source>
        <dbReference type="EMBL" id="SFR89890.1"/>
    </source>
</evidence>
<dbReference type="InterPro" id="IPR055767">
    <property type="entry name" value="DUF7343"/>
</dbReference>
<dbReference type="InterPro" id="IPR036390">
    <property type="entry name" value="WH_DNA-bd_sf"/>
</dbReference>
<feature type="domain" description="DUF7343" evidence="2">
    <location>
        <begin position="289"/>
        <end position="349"/>
    </location>
</feature>
<dbReference type="Pfam" id="PF24036">
    <property type="entry name" value="DUF7345"/>
    <property type="match status" value="1"/>
</dbReference>
<feature type="region of interest" description="Disordered" evidence="1">
    <location>
        <begin position="44"/>
        <end position="66"/>
    </location>
</feature>
<accession>A0A1I6KG77</accession>
<reference evidence="4 5" key="1">
    <citation type="submission" date="2016-10" db="EMBL/GenBank/DDBJ databases">
        <authorList>
            <person name="de Groot N.N."/>
        </authorList>
    </citation>
    <scope>NUCLEOTIDE SEQUENCE [LARGE SCALE GENOMIC DNA]</scope>
    <source>
        <strain evidence="4 5">CGMCC 1.10457</strain>
    </source>
</reference>
<dbReference type="Proteomes" id="UP000199062">
    <property type="component" value="Unassembled WGS sequence"/>
</dbReference>
<organism evidence="4 5">
    <name type="scientific">Halomicrobium zhouii</name>
    <dbReference type="NCBI Taxonomy" id="767519"/>
    <lineage>
        <taxon>Archaea</taxon>
        <taxon>Methanobacteriati</taxon>
        <taxon>Methanobacteriota</taxon>
        <taxon>Stenosarchaea group</taxon>
        <taxon>Halobacteria</taxon>
        <taxon>Halobacteriales</taxon>
        <taxon>Haloarculaceae</taxon>
        <taxon>Halomicrobium</taxon>
    </lineage>
</organism>
<feature type="compositionally biased region" description="Polar residues" evidence="1">
    <location>
        <begin position="46"/>
        <end position="64"/>
    </location>
</feature>
<gene>
    <name evidence="4" type="ORF">SAMN05216559_0706</name>
</gene>
<dbReference type="STRING" id="767519.SAMN05216559_0706"/>